<sequence length="424" mass="48275">MTRRSYLTLYRYVGEEIALSFVISFLFFFVIFLINQFLLLAEQILSKRAPLFDVILLIIYALPSIVAISVPFASLAAALMSITRLSSDNEFLAFQAGGISLLHAFLPMVVFGLLLSSVSFVANDYFLPLGTLNFAKLYRQILYTTPEIELESYAIKEYQNTILIPGKVNQSHIDDLLIIEETEEGTRILQAREGDIVPGRNEKTALALELHDVFLSLVKREGDYEYSSAETLTYTILVKDINIALRNPGPREMSSVDVYRVMKEREQVLEQKRRSHEKERDDLRRSVSSLYLTTLSLSNESIRSRFLGNLRSSLQRLREKERIRIEDRTLQIYTLEFHKKFSIPFSCIPFVLLAIAIGLFNLKGGRAAGFGIGIFLSIVYWGMLVAGQMLGLRTSFSPSLAMWVPNIIISLVALTLFLIRQVRR</sequence>
<feature type="transmembrane region" description="Helical" evidence="7">
    <location>
        <begin position="12"/>
        <end position="34"/>
    </location>
</feature>
<evidence type="ECO:0000256" key="6">
    <source>
        <dbReference type="SAM" id="Coils"/>
    </source>
</evidence>
<feature type="coiled-coil region" evidence="6">
    <location>
        <begin position="259"/>
        <end position="286"/>
    </location>
</feature>
<dbReference type="Proteomes" id="UP000007254">
    <property type="component" value="Chromosome"/>
</dbReference>
<evidence type="ECO:0000256" key="5">
    <source>
        <dbReference type="ARBA" id="ARBA00023136"/>
    </source>
</evidence>
<protein>
    <submittedName>
        <fullName evidence="8">Permease YjgP/YjgQ family protein</fullName>
    </submittedName>
</protein>
<gene>
    <name evidence="8" type="ordered locus">Spith_1141</name>
</gene>
<dbReference type="GO" id="GO:0043190">
    <property type="term" value="C:ATP-binding cassette (ABC) transporter complex"/>
    <property type="evidence" value="ECO:0007669"/>
    <property type="project" value="TreeGrafter"/>
</dbReference>
<evidence type="ECO:0000256" key="7">
    <source>
        <dbReference type="SAM" id="Phobius"/>
    </source>
</evidence>
<feature type="transmembrane region" description="Helical" evidence="7">
    <location>
        <begin position="341"/>
        <end position="360"/>
    </location>
</feature>
<dbReference type="PANTHER" id="PTHR33529:SF6">
    <property type="entry name" value="YJGP_YJGQ FAMILY PERMEASE"/>
    <property type="match status" value="1"/>
</dbReference>
<feature type="transmembrane region" description="Helical" evidence="7">
    <location>
        <begin position="54"/>
        <end position="79"/>
    </location>
</feature>
<dbReference type="GO" id="GO:0015920">
    <property type="term" value="P:lipopolysaccharide transport"/>
    <property type="evidence" value="ECO:0007669"/>
    <property type="project" value="TreeGrafter"/>
</dbReference>
<dbReference type="Pfam" id="PF03739">
    <property type="entry name" value="LptF_LptG"/>
    <property type="match status" value="1"/>
</dbReference>
<dbReference type="RefSeq" id="WP_014624758.1">
    <property type="nucleotide sequence ID" value="NC_017583.1"/>
</dbReference>
<keyword evidence="6" id="KW-0175">Coiled coil</keyword>
<dbReference type="PANTHER" id="PTHR33529">
    <property type="entry name" value="SLR0882 PROTEIN-RELATED"/>
    <property type="match status" value="1"/>
</dbReference>
<keyword evidence="5 7" id="KW-0472">Membrane</keyword>
<dbReference type="STRING" id="869211.Spith_1141"/>
<keyword evidence="2" id="KW-1003">Cell membrane</keyword>
<evidence type="ECO:0000256" key="1">
    <source>
        <dbReference type="ARBA" id="ARBA00004651"/>
    </source>
</evidence>
<name>G0GE60_WINT7</name>
<comment type="subcellular location">
    <subcellularLocation>
        <location evidence="1">Cell membrane</location>
        <topology evidence="1">Multi-pass membrane protein</topology>
    </subcellularLocation>
</comment>
<reference evidence="8 9" key="1">
    <citation type="submission" date="2011-06" db="EMBL/GenBank/DDBJ databases">
        <title>The complete genome of Spirochaeta thermophila DSM 6578.</title>
        <authorList>
            <consortium name="US DOE Joint Genome Institute (JGI-PGF)"/>
            <person name="Lucas S."/>
            <person name="Lapidus A."/>
            <person name="Bruce D."/>
            <person name="Goodwin L."/>
            <person name="Pitluck S."/>
            <person name="Peters L."/>
            <person name="Kyrpides N."/>
            <person name="Mavromatis K."/>
            <person name="Ivanova N."/>
            <person name="Mikailova N."/>
            <person name="Pagani I."/>
            <person name="Chertkov O."/>
            <person name="Detter J.C."/>
            <person name="Tapia R."/>
            <person name="Han C."/>
            <person name="Land M."/>
            <person name="Hauser L."/>
            <person name="Markowitz V."/>
            <person name="Cheng J.-F."/>
            <person name="Hugenholtz P."/>
            <person name="Woyke T."/>
            <person name="Wu D."/>
            <person name="Spring S."/>
            <person name="Merkhoffer B."/>
            <person name="Schneider S."/>
            <person name="Klenk H.-P."/>
            <person name="Eisen J.A."/>
        </authorList>
    </citation>
    <scope>NUCLEOTIDE SEQUENCE [LARGE SCALE GENOMIC DNA]</scope>
    <source>
        <strain evidence="9">ATCC 700085 / DSM 6578 / Z-1203</strain>
    </source>
</reference>
<keyword evidence="9" id="KW-1185">Reference proteome</keyword>
<evidence type="ECO:0000256" key="4">
    <source>
        <dbReference type="ARBA" id="ARBA00022989"/>
    </source>
</evidence>
<dbReference type="HOGENOM" id="CLU_028799_3_0_12"/>
<feature type="transmembrane region" description="Helical" evidence="7">
    <location>
        <begin position="367"/>
        <end position="388"/>
    </location>
</feature>
<dbReference type="EMBL" id="CP002903">
    <property type="protein sequence ID" value="AEJ61413.1"/>
    <property type="molecule type" value="Genomic_DNA"/>
</dbReference>
<evidence type="ECO:0000313" key="9">
    <source>
        <dbReference type="Proteomes" id="UP000007254"/>
    </source>
</evidence>
<dbReference type="InterPro" id="IPR005495">
    <property type="entry name" value="LptG/LptF_permease"/>
</dbReference>
<dbReference type="AlphaFoldDB" id="G0GE60"/>
<feature type="transmembrane region" description="Helical" evidence="7">
    <location>
        <begin position="91"/>
        <end position="115"/>
    </location>
</feature>
<feature type="transmembrane region" description="Helical" evidence="7">
    <location>
        <begin position="400"/>
        <end position="419"/>
    </location>
</feature>
<dbReference type="OrthoDB" id="356563at2"/>
<dbReference type="KEGG" id="stq:Spith_1141"/>
<keyword evidence="4 7" id="KW-1133">Transmembrane helix</keyword>
<evidence type="ECO:0000256" key="2">
    <source>
        <dbReference type="ARBA" id="ARBA00022475"/>
    </source>
</evidence>
<accession>G0GE60</accession>
<evidence type="ECO:0000256" key="3">
    <source>
        <dbReference type="ARBA" id="ARBA00022692"/>
    </source>
</evidence>
<keyword evidence="3 7" id="KW-0812">Transmembrane</keyword>
<proteinExistence type="predicted"/>
<evidence type="ECO:0000313" key="8">
    <source>
        <dbReference type="EMBL" id="AEJ61413.1"/>
    </source>
</evidence>
<organism evidence="8 9">
    <name type="scientific">Winmispira thermophila (strain ATCC 700085 / DSM 6578 / Z-1203)</name>
    <name type="common">Spirochaeta thermophila</name>
    <dbReference type="NCBI Taxonomy" id="869211"/>
    <lineage>
        <taxon>Bacteria</taxon>
        <taxon>Pseudomonadati</taxon>
        <taxon>Spirochaetota</taxon>
        <taxon>Spirochaetia</taxon>
        <taxon>Winmispirales</taxon>
        <taxon>Winmispiraceae</taxon>
        <taxon>Winmispira</taxon>
    </lineage>
</organism>